<reference evidence="2" key="1">
    <citation type="submission" date="2019-10" db="EMBL/GenBank/DDBJ databases">
        <title>Lacipirellula parvula gen. nov., sp. nov., representing a lineage of planctomycetes widespread in freshwater anoxic habitats, and description of the family Lacipirellulaceae.</title>
        <authorList>
            <person name="Dedysh S.N."/>
            <person name="Kulichevskaya I.S."/>
            <person name="Beletsky A.V."/>
            <person name="Rakitin A.L."/>
            <person name="Mardanov A.V."/>
            <person name="Ivanova A.A."/>
            <person name="Saltykova V.X."/>
            <person name="Rijpstra W.I.C."/>
            <person name="Sinninghe Damste J.S."/>
            <person name="Ravin N.V."/>
        </authorList>
    </citation>
    <scope>NUCLEOTIDE SEQUENCE [LARGE SCALE GENOMIC DNA]</scope>
    <source>
        <strain evidence="2">PX69</strain>
    </source>
</reference>
<accession>A0A5K7XBY5</accession>
<evidence type="ECO:0000313" key="2">
    <source>
        <dbReference type="Proteomes" id="UP000326837"/>
    </source>
</evidence>
<sequence length="114" mass="12648">MIVRVELMAIFLIGPRMGPVSVSQVERYKPALVRLFHACDRLQQWRAGGGDLGIFASEHSFVHEVTTGWASSTDDARWELVRPTGFPRSGQIADQWHSSDFVLSLAGNEATFAC</sequence>
<dbReference type="Proteomes" id="UP000326837">
    <property type="component" value="Chromosome"/>
</dbReference>
<dbReference type="EMBL" id="AP021861">
    <property type="protein sequence ID" value="BBO34334.1"/>
    <property type="molecule type" value="Genomic_DNA"/>
</dbReference>
<proteinExistence type="predicted"/>
<protein>
    <submittedName>
        <fullName evidence="1">Uncharacterized protein</fullName>
    </submittedName>
</protein>
<dbReference type="KEGG" id="lpav:PLANPX_3946"/>
<keyword evidence="2" id="KW-1185">Reference proteome</keyword>
<evidence type="ECO:0000313" key="1">
    <source>
        <dbReference type="EMBL" id="BBO34334.1"/>
    </source>
</evidence>
<name>A0A5K7XBY5_9BACT</name>
<organism evidence="1 2">
    <name type="scientific">Lacipirellula parvula</name>
    <dbReference type="NCBI Taxonomy" id="2650471"/>
    <lineage>
        <taxon>Bacteria</taxon>
        <taxon>Pseudomonadati</taxon>
        <taxon>Planctomycetota</taxon>
        <taxon>Planctomycetia</taxon>
        <taxon>Pirellulales</taxon>
        <taxon>Lacipirellulaceae</taxon>
        <taxon>Lacipirellula</taxon>
    </lineage>
</organism>
<dbReference type="AlphaFoldDB" id="A0A5K7XBY5"/>
<gene>
    <name evidence="1" type="ORF">PLANPX_3946</name>
</gene>